<dbReference type="Proteomes" id="UP000600365">
    <property type="component" value="Unassembled WGS sequence"/>
</dbReference>
<evidence type="ECO:0000256" key="1">
    <source>
        <dbReference type="SAM" id="MobiDB-lite"/>
    </source>
</evidence>
<evidence type="ECO:0000313" key="2">
    <source>
        <dbReference type="EMBL" id="GGN80215.1"/>
    </source>
</evidence>
<feature type="region of interest" description="Disordered" evidence="1">
    <location>
        <begin position="97"/>
        <end position="116"/>
    </location>
</feature>
<proteinExistence type="predicted"/>
<accession>A0A917YA84</accession>
<protein>
    <recommendedName>
        <fullName evidence="4">Transposase</fullName>
    </recommendedName>
</protein>
<keyword evidence="3" id="KW-1185">Reference proteome</keyword>
<feature type="region of interest" description="Disordered" evidence="1">
    <location>
        <begin position="63"/>
        <end position="84"/>
    </location>
</feature>
<organism evidence="2 3">
    <name type="scientific">Streptomyces albiflavescens</name>
    <dbReference type="NCBI Taxonomy" id="1623582"/>
    <lineage>
        <taxon>Bacteria</taxon>
        <taxon>Bacillati</taxon>
        <taxon>Actinomycetota</taxon>
        <taxon>Actinomycetes</taxon>
        <taxon>Kitasatosporales</taxon>
        <taxon>Streptomycetaceae</taxon>
        <taxon>Streptomyces</taxon>
    </lineage>
</organism>
<dbReference type="AlphaFoldDB" id="A0A917YA84"/>
<sequence>MVATLAPGISLAWLRFSRVHDLPHPEYGRNSAAKPARYLWMMARRKAPKGRAASKACQAAKRQAANGLRTERSENRARTAPFDTNLRLHRVRSRLAERQELRRRDAGPGWSDPGWC</sequence>
<reference evidence="2 3" key="1">
    <citation type="journal article" date="2014" name="Int. J. Syst. Evol. Microbiol.">
        <title>Complete genome sequence of Corynebacterium casei LMG S-19264T (=DSM 44701T), isolated from a smear-ripened cheese.</title>
        <authorList>
            <consortium name="US DOE Joint Genome Institute (JGI-PGF)"/>
            <person name="Walter F."/>
            <person name="Albersmeier A."/>
            <person name="Kalinowski J."/>
            <person name="Ruckert C."/>
        </authorList>
    </citation>
    <scope>NUCLEOTIDE SEQUENCE [LARGE SCALE GENOMIC DNA]</scope>
    <source>
        <strain evidence="2 3">CGMCC 4.7111</strain>
    </source>
</reference>
<evidence type="ECO:0000313" key="3">
    <source>
        <dbReference type="Proteomes" id="UP000600365"/>
    </source>
</evidence>
<dbReference type="EMBL" id="BMMM01000013">
    <property type="protein sequence ID" value="GGN80215.1"/>
    <property type="molecule type" value="Genomic_DNA"/>
</dbReference>
<comment type="caution">
    <text evidence="2">The sequence shown here is derived from an EMBL/GenBank/DDBJ whole genome shotgun (WGS) entry which is preliminary data.</text>
</comment>
<feature type="compositionally biased region" description="Basic and acidic residues" evidence="1">
    <location>
        <begin position="97"/>
        <end position="106"/>
    </location>
</feature>
<gene>
    <name evidence="2" type="ORF">GCM10011579_065560</name>
</gene>
<evidence type="ECO:0008006" key="4">
    <source>
        <dbReference type="Google" id="ProtNLM"/>
    </source>
</evidence>
<name>A0A917YA84_9ACTN</name>